<feature type="domain" description="Integrase zinc-binding" evidence="1">
    <location>
        <begin position="24"/>
        <end position="70"/>
    </location>
</feature>
<gene>
    <name evidence="2" type="ORF">CR513_35665</name>
</gene>
<dbReference type="Pfam" id="PF17921">
    <property type="entry name" value="Integrase_H2C2"/>
    <property type="match status" value="1"/>
</dbReference>
<evidence type="ECO:0000259" key="1">
    <source>
        <dbReference type="Pfam" id="PF17921"/>
    </source>
</evidence>
<reference evidence="2" key="1">
    <citation type="submission" date="2018-05" db="EMBL/GenBank/DDBJ databases">
        <title>Draft genome of Mucuna pruriens seed.</title>
        <authorList>
            <person name="Nnadi N.E."/>
            <person name="Vos R."/>
            <person name="Hasami M.H."/>
            <person name="Devisetty U.K."/>
            <person name="Aguiy J.C."/>
        </authorList>
    </citation>
    <scope>NUCLEOTIDE SEQUENCE [LARGE SCALE GENOMIC DNA]</scope>
    <source>
        <strain evidence="2">JCA_2017</strain>
    </source>
</reference>
<keyword evidence="3" id="KW-1185">Reference proteome</keyword>
<dbReference type="OrthoDB" id="1739170at2759"/>
<protein>
    <recommendedName>
        <fullName evidence="1">Integrase zinc-binding domain-containing protein</fullName>
    </recommendedName>
</protein>
<sequence>MPNITYRMIPTFRDYAMTKCILDAEINSVLQFCHSTPGGSHYGSTRTTRKPTMFRDAHHFISTCERCQKAGMAMNRRHEMP</sequence>
<comment type="caution">
    <text evidence="2">The sequence shown here is derived from an EMBL/GenBank/DDBJ whole genome shotgun (WGS) entry which is preliminary data.</text>
</comment>
<dbReference type="Proteomes" id="UP000257109">
    <property type="component" value="Unassembled WGS sequence"/>
</dbReference>
<proteinExistence type="predicted"/>
<dbReference type="EMBL" id="QJKJ01007369">
    <property type="protein sequence ID" value="RDX83422.1"/>
    <property type="molecule type" value="Genomic_DNA"/>
</dbReference>
<dbReference type="InterPro" id="IPR041588">
    <property type="entry name" value="Integrase_H2C2"/>
</dbReference>
<accession>A0A371FYQ2</accession>
<feature type="non-terminal residue" evidence="2">
    <location>
        <position position="1"/>
    </location>
</feature>
<evidence type="ECO:0000313" key="3">
    <source>
        <dbReference type="Proteomes" id="UP000257109"/>
    </source>
</evidence>
<dbReference type="AlphaFoldDB" id="A0A371FYQ2"/>
<evidence type="ECO:0000313" key="2">
    <source>
        <dbReference type="EMBL" id="RDX83422.1"/>
    </source>
</evidence>
<dbReference type="Gene3D" id="1.10.340.70">
    <property type="match status" value="1"/>
</dbReference>
<name>A0A371FYQ2_MUCPR</name>
<organism evidence="2 3">
    <name type="scientific">Mucuna pruriens</name>
    <name type="common">Velvet bean</name>
    <name type="synonym">Dolichos pruriens</name>
    <dbReference type="NCBI Taxonomy" id="157652"/>
    <lineage>
        <taxon>Eukaryota</taxon>
        <taxon>Viridiplantae</taxon>
        <taxon>Streptophyta</taxon>
        <taxon>Embryophyta</taxon>
        <taxon>Tracheophyta</taxon>
        <taxon>Spermatophyta</taxon>
        <taxon>Magnoliopsida</taxon>
        <taxon>eudicotyledons</taxon>
        <taxon>Gunneridae</taxon>
        <taxon>Pentapetalae</taxon>
        <taxon>rosids</taxon>
        <taxon>fabids</taxon>
        <taxon>Fabales</taxon>
        <taxon>Fabaceae</taxon>
        <taxon>Papilionoideae</taxon>
        <taxon>50 kb inversion clade</taxon>
        <taxon>NPAAA clade</taxon>
        <taxon>indigoferoid/millettioid clade</taxon>
        <taxon>Phaseoleae</taxon>
        <taxon>Mucuna</taxon>
    </lineage>
</organism>